<dbReference type="InterPro" id="IPR016181">
    <property type="entry name" value="Acyl_CoA_acyltransferase"/>
</dbReference>
<comment type="caution">
    <text evidence="2">The sequence shown here is derived from an EMBL/GenBank/DDBJ whole genome shotgun (WGS) entry which is preliminary data.</text>
</comment>
<keyword evidence="2" id="KW-0808">Transferase</keyword>
<protein>
    <submittedName>
        <fullName evidence="2">RimJ/RimL family protein N-acetyltransferase</fullName>
    </submittedName>
</protein>
<evidence type="ECO:0000259" key="1">
    <source>
        <dbReference type="PROSITE" id="PS51186"/>
    </source>
</evidence>
<accession>A0A2A9CXC8</accession>
<dbReference type="OrthoDB" id="9795199at2"/>
<dbReference type="PANTHER" id="PTHR43610:SF1">
    <property type="entry name" value="N-ACETYLTRANSFERASE DOMAIN-CONTAINING PROTEIN"/>
    <property type="match status" value="1"/>
</dbReference>
<reference evidence="2 3" key="1">
    <citation type="submission" date="2017-10" db="EMBL/GenBank/DDBJ databases">
        <title>Sequencing the genomes of 1000 actinobacteria strains.</title>
        <authorList>
            <person name="Klenk H.-P."/>
        </authorList>
    </citation>
    <scope>NUCLEOTIDE SEQUENCE [LARGE SCALE GENOMIC DNA]</scope>
    <source>
        <strain evidence="2 3">DSM 21801</strain>
    </source>
</reference>
<dbReference type="Gene3D" id="3.40.630.30">
    <property type="match status" value="1"/>
</dbReference>
<dbReference type="PANTHER" id="PTHR43610">
    <property type="entry name" value="BLL6696 PROTEIN"/>
    <property type="match status" value="1"/>
</dbReference>
<organism evidence="2 3">
    <name type="scientific">Serinibacter salmoneus</name>
    <dbReference type="NCBI Taxonomy" id="556530"/>
    <lineage>
        <taxon>Bacteria</taxon>
        <taxon>Bacillati</taxon>
        <taxon>Actinomycetota</taxon>
        <taxon>Actinomycetes</taxon>
        <taxon>Micrococcales</taxon>
        <taxon>Beutenbergiaceae</taxon>
        <taxon>Serinibacter</taxon>
    </lineage>
</organism>
<proteinExistence type="predicted"/>
<gene>
    <name evidence="2" type="ORF">ATL40_0208</name>
</gene>
<dbReference type="SUPFAM" id="SSF55729">
    <property type="entry name" value="Acyl-CoA N-acyltransferases (Nat)"/>
    <property type="match status" value="1"/>
</dbReference>
<evidence type="ECO:0000313" key="2">
    <source>
        <dbReference type="EMBL" id="PFG18665.1"/>
    </source>
</evidence>
<dbReference type="Pfam" id="PF13302">
    <property type="entry name" value="Acetyltransf_3"/>
    <property type="match status" value="1"/>
</dbReference>
<feature type="domain" description="N-acetyltransferase" evidence="1">
    <location>
        <begin position="16"/>
        <end position="186"/>
    </location>
</feature>
<sequence>MTAEPLPAVVLQGHGVRLEPLATRHLPALHTALADPAVFAGGWGGGAAALTPDLAGDPEAFGRWLLRYLPAERAVSYAVVHGDEVVGTTTLGHLDPATESLHVGWTAYAPRVWGTGVNAACKLLVLGHAFGCGYGRVQLQADARNDRSRAAIVRLGAEFEGVLRRTQPRADGSWRDTAVYSVLREEWPRVRAGLLARLR</sequence>
<keyword evidence="3" id="KW-1185">Reference proteome</keyword>
<dbReference type="PROSITE" id="PS51186">
    <property type="entry name" value="GNAT"/>
    <property type="match status" value="1"/>
</dbReference>
<dbReference type="Proteomes" id="UP000224915">
    <property type="component" value="Unassembled WGS sequence"/>
</dbReference>
<dbReference type="InterPro" id="IPR000182">
    <property type="entry name" value="GNAT_dom"/>
</dbReference>
<dbReference type="GO" id="GO:0016747">
    <property type="term" value="F:acyltransferase activity, transferring groups other than amino-acyl groups"/>
    <property type="evidence" value="ECO:0007669"/>
    <property type="project" value="InterPro"/>
</dbReference>
<dbReference type="AlphaFoldDB" id="A0A2A9CXC8"/>
<evidence type="ECO:0000313" key="3">
    <source>
        <dbReference type="Proteomes" id="UP000224915"/>
    </source>
</evidence>
<dbReference type="EMBL" id="PDJD01000001">
    <property type="protein sequence ID" value="PFG18665.1"/>
    <property type="molecule type" value="Genomic_DNA"/>
</dbReference>
<name>A0A2A9CXC8_9MICO</name>
<dbReference type="RefSeq" id="WP_098467914.1">
    <property type="nucleotide sequence ID" value="NZ_PDJD01000001.1"/>
</dbReference>